<evidence type="ECO:0000313" key="7">
    <source>
        <dbReference type="Proteomes" id="UP000180235"/>
    </source>
</evidence>
<gene>
    <name evidence="6" type="ORF">GlitD10_1572</name>
</gene>
<keyword evidence="3" id="KW-0547">Nucleotide-binding</keyword>
<organism evidence="6 7">
    <name type="scientific">Gloeomargarita lithophora Alchichica-D10</name>
    <dbReference type="NCBI Taxonomy" id="1188229"/>
    <lineage>
        <taxon>Bacteria</taxon>
        <taxon>Bacillati</taxon>
        <taxon>Cyanobacteriota</taxon>
        <taxon>Cyanophyceae</taxon>
        <taxon>Gloeomargaritales</taxon>
        <taxon>Gloeomargaritaceae</taxon>
        <taxon>Gloeomargarita</taxon>
    </lineage>
</organism>
<dbReference type="NCBIfam" id="NF008453">
    <property type="entry name" value="PRK11308.1"/>
    <property type="match status" value="2"/>
</dbReference>
<dbReference type="Pfam" id="PF08352">
    <property type="entry name" value="oligo_HPY"/>
    <property type="match status" value="2"/>
</dbReference>
<dbReference type="InterPro" id="IPR017871">
    <property type="entry name" value="ABC_transporter-like_CS"/>
</dbReference>
<dbReference type="CDD" id="cd03257">
    <property type="entry name" value="ABC_NikE_OppD_transporters"/>
    <property type="match status" value="2"/>
</dbReference>
<evidence type="ECO:0000256" key="2">
    <source>
        <dbReference type="ARBA" id="ARBA00022448"/>
    </source>
</evidence>
<evidence type="ECO:0000259" key="5">
    <source>
        <dbReference type="PROSITE" id="PS50893"/>
    </source>
</evidence>
<dbReference type="SMART" id="SM00382">
    <property type="entry name" value="AAA"/>
    <property type="match status" value="2"/>
</dbReference>
<dbReference type="RefSeq" id="WP_071454416.1">
    <property type="nucleotide sequence ID" value="NZ_CP017675.1"/>
</dbReference>
<accession>A0A1J0ADB1</accession>
<dbReference type="PANTHER" id="PTHR43776:SF7">
    <property type="entry name" value="D,D-DIPEPTIDE TRANSPORT ATP-BINDING PROTEIN DDPF-RELATED"/>
    <property type="match status" value="1"/>
</dbReference>
<dbReference type="PROSITE" id="PS50893">
    <property type="entry name" value="ABC_TRANSPORTER_2"/>
    <property type="match status" value="2"/>
</dbReference>
<evidence type="ECO:0000313" key="6">
    <source>
        <dbReference type="EMBL" id="APB33895.1"/>
    </source>
</evidence>
<dbReference type="InterPro" id="IPR027417">
    <property type="entry name" value="P-loop_NTPase"/>
</dbReference>
<dbReference type="PROSITE" id="PS00211">
    <property type="entry name" value="ABC_TRANSPORTER_1"/>
    <property type="match status" value="2"/>
</dbReference>
<proteinExistence type="inferred from homology"/>
<dbReference type="NCBIfam" id="NF007739">
    <property type="entry name" value="PRK10419.1"/>
    <property type="match status" value="2"/>
</dbReference>
<protein>
    <submittedName>
        <fullName evidence="6">ATPase</fullName>
    </submittedName>
</protein>
<dbReference type="GO" id="GO:0015833">
    <property type="term" value="P:peptide transport"/>
    <property type="evidence" value="ECO:0007669"/>
    <property type="project" value="InterPro"/>
</dbReference>
<dbReference type="Pfam" id="PF00005">
    <property type="entry name" value="ABC_tran"/>
    <property type="match status" value="2"/>
</dbReference>
<dbReference type="GO" id="GO:0055085">
    <property type="term" value="P:transmembrane transport"/>
    <property type="evidence" value="ECO:0007669"/>
    <property type="project" value="UniProtKB-ARBA"/>
</dbReference>
<dbReference type="InterPro" id="IPR013563">
    <property type="entry name" value="Oligopep_ABC_C"/>
</dbReference>
<dbReference type="STRING" id="1188229.GlitD10_1572"/>
<evidence type="ECO:0000256" key="3">
    <source>
        <dbReference type="ARBA" id="ARBA00022741"/>
    </source>
</evidence>
<dbReference type="EMBL" id="CP017675">
    <property type="protein sequence ID" value="APB33895.1"/>
    <property type="molecule type" value="Genomic_DNA"/>
</dbReference>
<dbReference type="GO" id="GO:0016887">
    <property type="term" value="F:ATP hydrolysis activity"/>
    <property type="evidence" value="ECO:0007669"/>
    <property type="project" value="InterPro"/>
</dbReference>
<feature type="domain" description="ABC transporter" evidence="5">
    <location>
        <begin position="269"/>
        <end position="524"/>
    </location>
</feature>
<evidence type="ECO:0000256" key="4">
    <source>
        <dbReference type="ARBA" id="ARBA00022840"/>
    </source>
</evidence>
<dbReference type="GO" id="GO:0005524">
    <property type="term" value="F:ATP binding"/>
    <property type="evidence" value="ECO:0007669"/>
    <property type="project" value="UniProtKB-KW"/>
</dbReference>
<dbReference type="Gene3D" id="3.40.50.300">
    <property type="entry name" value="P-loop containing nucleotide triphosphate hydrolases"/>
    <property type="match status" value="2"/>
</dbReference>
<dbReference type="OrthoDB" id="9802264at2"/>
<feature type="domain" description="ABC transporter" evidence="5">
    <location>
        <begin position="11"/>
        <end position="251"/>
    </location>
</feature>
<dbReference type="SUPFAM" id="SSF52540">
    <property type="entry name" value="P-loop containing nucleoside triphosphate hydrolases"/>
    <property type="match status" value="2"/>
</dbReference>
<keyword evidence="4" id="KW-0067">ATP-binding</keyword>
<dbReference type="PANTHER" id="PTHR43776">
    <property type="entry name" value="TRANSPORT ATP-BINDING PROTEIN"/>
    <property type="match status" value="1"/>
</dbReference>
<comment type="similarity">
    <text evidence="1">Belongs to the ABC transporter superfamily.</text>
</comment>
<dbReference type="Proteomes" id="UP000180235">
    <property type="component" value="Chromosome"/>
</dbReference>
<dbReference type="InterPro" id="IPR003593">
    <property type="entry name" value="AAA+_ATPase"/>
</dbReference>
<sequence>MTTSVTPDSLLSVRQLAVAYPDSPWALQAIDLNLAPGERLGLVGESGSGKSTLGRALVRLLPQGSRVQGEIFLTGLNVLTLSPRQLRHLRGEQVGLVFQDPMTRLNPLMTVGQHLQETLRAHRRIGSAQARAAGLAMVQAVQLPQRCWEQYPHQLSGGMRQRVGIALALVLQPRLVIADEPTTSLDVTVAAEILQLLVRLAPGLILISHDLHLVSQYCQRVAVMYQGQIVEQGMTAQVLTQPQHPYTQALRGATLTLDVPPLAPAPPCLVLEQVHQAYPLAAQNPLQLLGWRPAPELTILDGVNFSLQPGETLGLVGESGSGKSTCARIMLKLIQPTQGRVYWQNQDIIPLSLRQFRPYRRHLQIIFQDPRACLNPLLTVAQILGEPLRIHGLAQGQRAQQMVRELLTQVGLSEMYLPRYPQQLSGGQQQRVAIARALIMQPQLLICDEAVSMLDAQVQVQILQLLAQLRQELGLTFLFITHDLRVAYRFCHRVAVLQRGQIVEYGCAQTVLDQPQHPYTQALVSAAGLNA</sequence>
<dbReference type="InterPro" id="IPR003439">
    <property type="entry name" value="ABC_transporter-like_ATP-bd"/>
</dbReference>
<dbReference type="AlphaFoldDB" id="A0A1J0ADB1"/>
<dbReference type="InterPro" id="IPR050319">
    <property type="entry name" value="ABC_transp_ATP-bind"/>
</dbReference>
<evidence type="ECO:0000256" key="1">
    <source>
        <dbReference type="ARBA" id="ARBA00005417"/>
    </source>
</evidence>
<keyword evidence="2" id="KW-0813">Transport</keyword>
<name>A0A1J0ADB1_9CYAN</name>
<keyword evidence="7" id="KW-1185">Reference proteome</keyword>
<reference evidence="6 7" key="1">
    <citation type="submission" date="2016-10" db="EMBL/GenBank/DDBJ databases">
        <title>Description of Gloeomargarita lithophora gen. nov., sp. nov., a thylakoid-bearing basal-branching cyanobacterium with intracellular carbonates, and proposal for Gloeomargaritales ord. nov.</title>
        <authorList>
            <person name="Moreira D."/>
            <person name="Tavera R."/>
            <person name="Benzerara K."/>
            <person name="Skouri-Panet F."/>
            <person name="Couradeau E."/>
            <person name="Gerard E."/>
            <person name="Loussert C."/>
            <person name="Novelo E."/>
            <person name="Zivanovic Y."/>
            <person name="Lopez-Garcia P."/>
        </authorList>
    </citation>
    <scope>NUCLEOTIDE SEQUENCE [LARGE SCALE GENOMIC DNA]</scope>
    <source>
        <strain evidence="6 7">D10</strain>
    </source>
</reference>
<dbReference type="KEGG" id="glt:GlitD10_1572"/>